<evidence type="ECO:0000256" key="2">
    <source>
        <dbReference type="SAM" id="Phobius"/>
    </source>
</evidence>
<dbReference type="AlphaFoldDB" id="A0A2S8GFC6"/>
<feature type="domain" description="Prepilin type IV endopeptidase peptidase" evidence="3">
    <location>
        <begin position="268"/>
        <end position="353"/>
    </location>
</feature>
<dbReference type="PANTHER" id="PTHR30487:SF0">
    <property type="entry name" value="PREPILIN LEADER PEPTIDASE_N-METHYLTRANSFERASE-RELATED"/>
    <property type="match status" value="1"/>
</dbReference>
<dbReference type="GO" id="GO:0004190">
    <property type="term" value="F:aspartic-type endopeptidase activity"/>
    <property type="evidence" value="ECO:0007669"/>
    <property type="project" value="InterPro"/>
</dbReference>
<feature type="transmembrane region" description="Helical" evidence="2">
    <location>
        <begin position="284"/>
        <end position="304"/>
    </location>
</feature>
<dbReference type="Pfam" id="PF01478">
    <property type="entry name" value="Peptidase_A24"/>
    <property type="match status" value="2"/>
</dbReference>
<dbReference type="EMBL" id="PUHZ01000024">
    <property type="protein sequence ID" value="PQO42951.1"/>
    <property type="molecule type" value="Genomic_DNA"/>
</dbReference>
<accession>A0A2S8GFC6</accession>
<keyword evidence="2" id="KW-1133">Transmembrane helix</keyword>
<keyword evidence="2" id="KW-0812">Transmembrane</keyword>
<evidence type="ECO:0000313" key="5">
    <source>
        <dbReference type="Proteomes" id="UP000237819"/>
    </source>
</evidence>
<feature type="transmembrane region" description="Helical" evidence="2">
    <location>
        <begin position="256"/>
        <end position="278"/>
    </location>
</feature>
<comment type="similarity">
    <text evidence="1">Belongs to the peptidase A24 family.</text>
</comment>
<dbReference type="Proteomes" id="UP000237819">
    <property type="component" value="Unassembled WGS sequence"/>
</dbReference>
<proteinExistence type="inferred from homology"/>
<feature type="transmembrane region" description="Helical" evidence="2">
    <location>
        <begin position="6"/>
        <end position="27"/>
    </location>
</feature>
<comment type="caution">
    <text evidence="4">The sequence shown here is derived from an EMBL/GenBank/DDBJ whole genome shotgun (WGS) entry which is preliminary data.</text>
</comment>
<dbReference type="RefSeq" id="WP_105338163.1">
    <property type="nucleotide sequence ID" value="NZ_PUHZ01000024.1"/>
</dbReference>
<name>A0A2S8GFC6_9BACT</name>
<feature type="transmembrane region" description="Helical" evidence="2">
    <location>
        <begin position="120"/>
        <end position="142"/>
    </location>
</feature>
<feature type="transmembrane region" description="Helical" evidence="2">
    <location>
        <begin position="393"/>
        <end position="416"/>
    </location>
</feature>
<evidence type="ECO:0000313" key="4">
    <source>
        <dbReference type="EMBL" id="PQO42951.1"/>
    </source>
</evidence>
<dbReference type="Gene3D" id="1.20.120.1220">
    <property type="match status" value="2"/>
</dbReference>
<dbReference type="GO" id="GO:0005886">
    <property type="term" value="C:plasma membrane"/>
    <property type="evidence" value="ECO:0007669"/>
    <property type="project" value="TreeGrafter"/>
</dbReference>
<feature type="domain" description="Prepilin type IV endopeptidase peptidase" evidence="3">
    <location>
        <begin position="131"/>
        <end position="168"/>
    </location>
</feature>
<dbReference type="InterPro" id="IPR000045">
    <property type="entry name" value="Prepilin_IV_endopep_pep"/>
</dbReference>
<feature type="transmembrane region" description="Helical" evidence="2">
    <location>
        <begin position="214"/>
        <end position="235"/>
    </location>
</feature>
<organism evidence="4 5">
    <name type="scientific">Blastopirellula marina</name>
    <dbReference type="NCBI Taxonomy" id="124"/>
    <lineage>
        <taxon>Bacteria</taxon>
        <taxon>Pseudomonadati</taxon>
        <taxon>Planctomycetota</taxon>
        <taxon>Planctomycetia</taxon>
        <taxon>Pirellulales</taxon>
        <taxon>Pirellulaceae</taxon>
        <taxon>Blastopirellula</taxon>
    </lineage>
</organism>
<feature type="transmembrane region" description="Helical" evidence="2">
    <location>
        <begin position="79"/>
        <end position="100"/>
    </location>
</feature>
<gene>
    <name evidence="4" type="ORF">C5Y93_24830</name>
</gene>
<dbReference type="GO" id="GO:0006465">
    <property type="term" value="P:signal peptide processing"/>
    <property type="evidence" value="ECO:0007669"/>
    <property type="project" value="TreeGrafter"/>
</dbReference>
<protein>
    <recommendedName>
        <fullName evidence="3">Prepilin type IV endopeptidase peptidase domain-containing protein</fullName>
    </recommendedName>
</protein>
<dbReference type="InterPro" id="IPR050882">
    <property type="entry name" value="Prepilin_peptidase/N-MTase"/>
</dbReference>
<dbReference type="OrthoDB" id="9789291at2"/>
<dbReference type="PANTHER" id="PTHR30487">
    <property type="entry name" value="TYPE 4 PREPILIN-LIKE PROTEINS LEADER PEPTIDE-PROCESSING ENZYME"/>
    <property type="match status" value="1"/>
</dbReference>
<evidence type="ECO:0000259" key="3">
    <source>
        <dbReference type="Pfam" id="PF01478"/>
    </source>
</evidence>
<evidence type="ECO:0000256" key="1">
    <source>
        <dbReference type="ARBA" id="ARBA00005801"/>
    </source>
</evidence>
<feature type="transmembrane region" description="Helical" evidence="2">
    <location>
        <begin position="154"/>
        <end position="175"/>
    </location>
</feature>
<sequence length="428" mass="48037">MNAWLALSIELRMLLMLVIGALFGGQVNRAIYRLRSKPANIDPWTKKLDNAPPRSLFDRIPVFGWLSLSREVPLHGGYYWIRPLLIELFFALFTPFYYWLMVGGDLAPEIIMTPAGDMQGTLHATFVSHMALICFMTVATFIDFDERLIPDEITIPGFLLGLVFAAAMPMSLLTVPNPPVTFIPMNFHGTIDATFLRLTTGAEPWPEYLNGPTGLTVALVLYFGWWLAICPKIIWWRRGLKRCCDFLVGSFRRYALTPFYLGLLAIGLVGITAVWMLAAGGDSWQGLLSSLVGMAFAGALIWLVRIFAGAALGREAMGFGDVTLMFMIGAYVGWQPAIAIFFLAPMIACVFAVGRWLMTGDMALAFGPYLCFGTMVLFLYWPSFWQQYAPMLILGWILPAIFLALPICVGMILWPWQMFKEHVLFRES</sequence>
<feature type="transmembrane region" description="Helical" evidence="2">
    <location>
        <begin position="364"/>
        <end position="381"/>
    </location>
</feature>
<keyword evidence="2" id="KW-0472">Membrane</keyword>
<reference evidence="4 5" key="1">
    <citation type="submission" date="2018-02" db="EMBL/GenBank/DDBJ databases">
        <title>Comparative genomes isolates from brazilian mangrove.</title>
        <authorList>
            <person name="Araujo J.E."/>
            <person name="Taketani R.G."/>
            <person name="Silva M.C.P."/>
            <person name="Loureco M.V."/>
            <person name="Andreote F.D."/>
        </authorList>
    </citation>
    <scope>NUCLEOTIDE SEQUENCE [LARGE SCALE GENOMIC DNA]</scope>
    <source>
        <strain evidence="4 5">Nap-Phe MGV</strain>
    </source>
</reference>